<reference evidence="10" key="2">
    <citation type="submission" date="2021-09" db="EMBL/GenBank/DDBJ databases">
        <authorList>
            <person name="Gilroy R."/>
        </authorList>
    </citation>
    <scope>NUCLEOTIDE SEQUENCE</scope>
    <source>
        <strain evidence="10">7318</strain>
    </source>
</reference>
<evidence type="ECO:0000313" key="11">
    <source>
        <dbReference type="Proteomes" id="UP000780768"/>
    </source>
</evidence>
<dbReference type="Pfam" id="PF03186">
    <property type="entry name" value="CobD_Cbib"/>
    <property type="match status" value="1"/>
</dbReference>
<evidence type="ECO:0000313" key="10">
    <source>
        <dbReference type="EMBL" id="HJF84895.1"/>
    </source>
</evidence>
<keyword evidence="7 9" id="KW-1133">Transmembrane helix</keyword>
<dbReference type="NCBIfam" id="TIGR00380">
    <property type="entry name" value="cobal_cbiB"/>
    <property type="match status" value="1"/>
</dbReference>
<evidence type="ECO:0000256" key="7">
    <source>
        <dbReference type="ARBA" id="ARBA00022989"/>
    </source>
</evidence>
<keyword evidence="5 9" id="KW-0169">Cobalamin biosynthesis</keyword>
<comment type="subcellular location">
    <subcellularLocation>
        <location evidence="1 9">Cell membrane</location>
        <topology evidence="1 9">Multi-pass membrane protein</topology>
    </subcellularLocation>
</comment>
<feature type="transmembrane region" description="Helical" evidence="9">
    <location>
        <begin position="160"/>
        <end position="181"/>
    </location>
</feature>
<feature type="transmembrane region" description="Helical" evidence="9">
    <location>
        <begin position="83"/>
        <end position="100"/>
    </location>
</feature>
<comment type="pathway">
    <text evidence="2 9">Cofactor biosynthesis; adenosylcobalamin biosynthesis.</text>
</comment>
<reference evidence="10" key="1">
    <citation type="journal article" date="2021" name="PeerJ">
        <title>Extensive microbial diversity within the chicken gut microbiome revealed by metagenomics and culture.</title>
        <authorList>
            <person name="Gilroy R."/>
            <person name="Ravi A."/>
            <person name="Getino M."/>
            <person name="Pursley I."/>
            <person name="Horton D.L."/>
            <person name="Alikhan N.F."/>
            <person name="Baker D."/>
            <person name="Gharbi K."/>
            <person name="Hall N."/>
            <person name="Watson M."/>
            <person name="Adriaenssens E.M."/>
            <person name="Foster-Nyarko E."/>
            <person name="Jarju S."/>
            <person name="Secka A."/>
            <person name="Antonio M."/>
            <person name="Oren A."/>
            <person name="Chaudhuri R.R."/>
            <person name="La Ragione R."/>
            <person name="Hildebrand F."/>
            <person name="Pallen M.J."/>
        </authorList>
    </citation>
    <scope>NUCLEOTIDE SEQUENCE</scope>
    <source>
        <strain evidence="10">7318</strain>
    </source>
</reference>
<evidence type="ECO:0000256" key="8">
    <source>
        <dbReference type="ARBA" id="ARBA00023136"/>
    </source>
</evidence>
<evidence type="ECO:0000256" key="6">
    <source>
        <dbReference type="ARBA" id="ARBA00022692"/>
    </source>
</evidence>
<dbReference type="InterPro" id="IPR004485">
    <property type="entry name" value="Cobalamin_biosynth_CobD/CbiB"/>
</dbReference>
<dbReference type="GO" id="GO:0009236">
    <property type="term" value="P:cobalamin biosynthetic process"/>
    <property type="evidence" value="ECO:0007669"/>
    <property type="project" value="UniProtKB-UniRule"/>
</dbReference>
<dbReference type="GO" id="GO:0048472">
    <property type="term" value="F:threonine-phosphate decarboxylase activity"/>
    <property type="evidence" value="ECO:0007669"/>
    <property type="project" value="InterPro"/>
</dbReference>
<protein>
    <recommendedName>
        <fullName evidence="9">Cobalamin biosynthesis protein CobD</fullName>
    </recommendedName>
</protein>
<name>A0A921HPA3_9FIRM</name>
<dbReference type="PANTHER" id="PTHR34308:SF1">
    <property type="entry name" value="COBALAMIN BIOSYNTHESIS PROTEIN CBIB"/>
    <property type="match status" value="1"/>
</dbReference>
<evidence type="ECO:0000256" key="9">
    <source>
        <dbReference type="HAMAP-Rule" id="MF_00024"/>
    </source>
</evidence>
<comment type="similarity">
    <text evidence="3 9">Belongs to the CobD/CbiB family.</text>
</comment>
<comment type="caution">
    <text evidence="9">Lacks conserved residue(s) required for the propagation of feature annotation.</text>
</comment>
<keyword evidence="4 9" id="KW-1003">Cell membrane</keyword>
<evidence type="ECO:0000256" key="1">
    <source>
        <dbReference type="ARBA" id="ARBA00004651"/>
    </source>
</evidence>
<dbReference type="AlphaFoldDB" id="A0A921HPA3"/>
<comment type="function">
    <text evidence="9">Converts cobyric acid to cobinamide by the addition of aminopropanol on the F carboxylic group.</text>
</comment>
<keyword evidence="8 9" id="KW-0472">Membrane</keyword>
<dbReference type="GO" id="GO:0015420">
    <property type="term" value="F:ABC-type vitamin B12 transporter activity"/>
    <property type="evidence" value="ECO:0007669"/>
    <property type="project" value="UniProtKB-UniRule"/>
</dbReference>
<keyword evidence="6 9" id="KW-0812">Transmembrane</keyword>
<proteinExistence type="inferred from homology"/>
<gene>
    <name evidence="9" type="primary">cobD</name>
    <name evidence="10" type="ORF">K8V65_04470</name>
</gene>
<dbReference type="NCBIfam" id="NF002281">
    <property type="entry name" value="PRK01209.2-5"/>
    <property type="match status" value="1"/>
</dbReference>
<organism evidence="10 11">
    <name type="scientific">Megamonas hypermegale</name>
    <dbReference type="NCBI Taxonomy" id="158847"/>
    <lineage>
        <taxon>Bacteria</taxon>
        <taxon>Bacillati</taxon>
        <taxon>Bacillota</taxon>
        <taxon>Negativicutes</taxon>
        <taxon>Selenomonadales</taxon>
        <taxon>Selenomonadaceae</taxon>
        <taxon>Megamonas</taxon>
    </lineage>
</organism>
<sequence>MVETAFIALLAFAIDSIIGDPYTKYHPVALMGKLIDFLDRLLRKDDSSEPTKLVCGFILVAVMLGICYAAAHYLIAAMNWLHVPVWLNVIIQAVILSFMISPKSLEKAGREIYDELIQNNIDAARIKVNYIVSRDVNRMNEKDITRAAVETVAENTVDGIISPLFFFFIGGLPLAVLYRAANTMDAMLGYKNDKYLYFGRTAARVDDVLNFIPARITGILLVITAFFQRFDYKNALKMMLRDAKKHPSPNGGYSEATVAGALNIRLGGINYYFGRQSFRAYMGDDTQELKPVHIMQTIKMMYGVSIFFVVICSVVPIIIAKYIEIYL</sequence>
<dbReference type="HAMAP" id="MF_00024">
    <property type="entry name" value="CobD_CbiB"/>
    <property type="match status" value="1"/>
</dbReference>
<dbReference type="PANTHER" id="PTHR34308">
    <property type="entry name" value="COBALAMIN BIOSYNTHESIS PROTEIN CBIB"/>
    <property type="match status" value="1"/>
</dbReference>
<comment type="caution">
    <text evidence="10">The sequence shown here is derived from an EMBL/GenBank/DDBJ whole genome shotgun (WGS) entry which is preliminary data.</text>
</comment>
<feature type="transmembrane region" description="Helical" evidence="9">
    <location>
        <begin position="300"/>
        <end position="323"/>
    </location>
</feature>
<dbReference type="Proteomes" id="UP000780768">
    <property type="component" value="Unassembled WGS sequence"/>
</dbReference>
<dbReference type="EMBL" id="DYVR01000117">
    <property type="protein sequence ID" value="HJF84895.1"/>
    <property type="molecule type" value="Genomic_DNA"/>
</dbReference>
<dbReference type="GO" id="GO:0005886">
    <property type="term" value="C:plasma membrane"/>
    <property type="evidence" value="ECO:0007669"/>
    <property type="project" value="UniProtKB-SubCell"/>
</dbReference>
<evidence type="ECO:0000256" key="3">
    <source>
        <dbReference type="ARBA" id="ARBA00006263"/>
    </source>
</evidence>
<evidence type="ECO:0000256" key="5">
    <source>
        <dbReference type="ARBA" id="ARBA00022573"/>
    </source>
</evidence>
<evidence type="ECO:0000256" key="2">
    <source>
        <dbReference type="ARBA" id="ARBA00004953"/>
    </source>
</evidence>
<evidence type="ECO:0000256" key="4">
    <source>
        <dbReference type="ARBA" id="ARBA00022475"/>
    </source>
</evidence>
<feature type="transmembrane region" description="Helical" evidence="9">
    <location>
        <begin position="51"/>
        <end position="71"/>
    </location>
</feature>
<dbReference type="RefSeq" id="WP_289548514.1">
    <property type="nucleotide sequence ID" value="NZ_CAKMHU010000003.1"/>
</dbReference>
<accession>A0A921HPA3</accession>